<dbReference type="PROSITE" id="PS51677">
    <property type="entry name" value="NODB"/>
    <property type="match status" value="1"/>
</dbReference>
<dbReference type="Gene3D" id="3.20.20.370">
    <property type="entry name" value="Glycoside hydrolase/deacetylase"/>
    <property type="match status" value="1"/>
</dbReference>
<dbReference type="PANTHER" id="PTHR34216:SF7">
    <property type="entry name" value="POLY-BETA-1,6-N-ACETYL-D-GLUCOSAMINE N-DEACETYLASE"/>
    <property type="match status" value="1"/>
</dbReference>
<dbReference type="InterPro" id="IPR032772">
    <property type="entry name" value="PGA_deacetylase_PgaB_C"/>
</dbReference>
<evidence type="ECO:0000256" key="2">
    <source>
        <dbReference type="SAM" id="SignalP"/>
    </source>
</evidence>
<dbReference type="SUPFAM" id="SSF88713">
    <property type="entry name" value="Glycoside hydrolase/deacetylase"/>
    <property type="match status" value="1"/>
</dbReference>
<feature type="signal peptide" evidence="2">
    <location>
        <begin position="1"/>
        <end position="19"/>
    </location>
</feature>
<reference evidence="4 5" key="1">
    <citation type="submission" date="2020-03" db="EMBL/GenBank/DDBJ databases">
        <authorList>
            <person name="Lai Q."/>
        </authorList>
    </citation>
    <scope>NUCLEOTIDE SEQUENCE [LARGE SCALE GENOMIC DNA]</scope>
    <source>
        <strain evidence="4 5">CCUG 25036</strain>
    </source>
</reference>
<name>A0A7X5UB16_9GAMM</name>
<dbReference type="InterPro" id="IPR002509">
    <property type="entry name" value="NODB_dom"/>
</dbReference>
<dbReference type="NCBIfam" id="TIGR03938">
    <property type="entry name" value="deacetyl_PgaB"/>
    <property type="match status" value="1"/>
</dbReference>
<dbReference type="GO" id="GO:0005975">
    <property type="term" value="P:carbohydrate metabolic process"/>
    <property type="evidence" value="ECO:0007669"/>
    <property type="project" value="InterPro"/>
</dbReference>
<dbReference type="Proteomes" id="UP000490980">
    <property type="component" value="Unassembled WGS sequence"/>
</dbReference>
<sequence>MRSLLSLLALLGLALPAFAQPAAPLRAPLIVLAYHDVRDDVGTLADRDPDATSTDHLIAHFDWLKGNGYHVVSLEQVVQAGHGGAPLPPNAVLLTFDDGLESFYTRVYPLLRAYNYPAVQAIVGSWVDLPPGKRMPYNGSDCDRSCFLSWDQVAEMQKSGLVEFASHSWALHQGMNGNPQGNLLPAAAHVAYDNATKHYETEAEYIARIQADLAHSADEIQSHTGVRPRAVAWPYGAYTQVGQNVAASVGMKVSFSLGDRLPRVGAGGTIPRLLVSGNITANRLGWLMRHLSRTDPVRAVQVDLDYVYDPDPAQQDRNLSKLLDRIKRMHPSQVWLQAYADPDGDGVADAVYFPNRHLPMRADLFSRVSWQLRTRAGVRVYAWLPVLAFRFPDGKDLPTLAGEPKPGGDHFRLAPYDPKVRQMIGDVYEDLAMHADAAGLLFSDDAYLRDTDNLGPWANRTPAQRTRALIDFTDEITTRVQRWLPQVRTARNMFALPVFEPKAEAWTAQNLATFNEAYDFTAIMAMPQLDKQSDKIGWYRNLARKVAATPGAFESTVFEFASHDWRTNKPITAAEMGQRMRTVQSEGAWHIGYYPDDFLHNRPDLETIRPFISASDYPWPEPAR</sequence>
<dbReference type="AlphaFoldDB" id="A0A7X5UB16"/>
<proteinExistence type="predicted"/>
<dbReference type="InterPro" id="IPR011330">
    <property type="entry name" value="Glyco_hydro/deAcase_b/a-brl"/>
</dbReference>
<evidence type="ECO:0000256" key="1">
    <source>
        <dbReference type="ARBA" id="ARBA00022729"/>
    </source>
</evidence>
<dbReference type="InterPro" id="IPR023854">
    <property type="entry name" value="PGA_deacetylase_PgaB"/>
</dbReference>
<dbReference type="GO" id="GO:0043708">
    <property type="term" value="P:cell adhesion involved in biofilm formation"/>
    <property type="evidence" value="ECO:0007669"/>
    <property type="project" value="InterPro"/>
</dbReference>
<dbReference type="InterPro" id="IPR051398">
    <property type="entry name" value="Polysacch_Deacetylase"/>
</dbReference>
<dbReference type="Pfam" id="PF01522">
    <property type="entry name" value="Polysacc_deac_1"/>
    <property type="match status" value="1"/>
</dbReference>
<gene>
    <name evidence="4" type="primary">pgaB</name>
    <name evidence="4" type="ORF">HBF25_12315</name>
</gene>
<comment type="caution">
    <text evidence="4">The sequence shown here is derived from an EMBL/GenBank/DDBJ whole genome shotgun (WGS) entry which is preliminary data.</text>
</comment>
<organism evidence="4 5">
    <name type="scientific">Luteibacter anthropi</name>
    <dbReference type="NCBI Taxonomy" id="564369"/>
    <lineage>
        <taxon>Bacteria</taxon>
        <taxon>Pseudomonadati</taxon>
        <taxon>Pseudomonadota</taxon>
        <taxon>Gammaproteobacteria</taxon>
        <taxon>Lysobacterales</taxon>
        <taxon>Rhodanobacteraceae</taxon>
        <taxon>Luteibacter</taxon>
    </lineage>
</organism>
<evidence type="ECO:0000313" key="4">
    <source>
        <dbReference type="EMBL" id="NII07168.1"/>
    </source>
</evidence>
<dbReference type="Pfam" id="PF14883">
    <property type="entry name" value="GHL13"/>
    <property type="match status" value="2"/>
</dbReference>
<feature type="chain" id="PRO_5031078376" evidence="2">
    <location>
        <begin position="20"/>
        <end position="624"/>
    </location>
</feature>
<dbReference type="EMBL" id="JAARLZ010000006">
    <property type="protein sequence ID" value="NII07168.1"/>
    <property type="molecule type" value="Genomic_DNA"/>
</dbReference>
<protein>
    <submittedName>
        <fullName evidence="4">Poly-beta-1,6-N-acetyl-D-glucosamine N-deacetylase PgaB</fullName>
    </submittedName>
</protein>
<keyword evidence="5" id="KW-1185">Reference proteome</keyword>
<dbReference type="Gene3D" id="3.20.20.80">
    <property type="entry name" value="Glycosidases"/>
    <property type="match status" value="1"/>
</dbReference>
<keyword evidence="1 2" id="KW-0732">Signal</keyword>
<evidence type="ECO:0000259" key="3">
    <source>
        <dbReference type="PROSITE" id="PS51677"/>
    </source>
</evidence>
<dbReference type="PANTHER" id="PTHR34216">
    <property type="match status" value="1"/>
</dbReference>
<evidence type="ECO:0000313" key="5">
    <source>
        <dbReference type="Proteomes" id="UP000490980"/>
    </source>
</evidence>
<feature type="domain" description="NodB homology" evidence="3">
    <location>
        <begin position="90"/>
        <end position="337"/>
    </location>
</feature>
<accession>A0A7X5UB16</accession>
<dbReference type="GO" id="GO:0016810">
    <property type="term" value="F:hydrolase activity, acting on carbon-nitrogen (but not peptide) bonds"/>
    <property type="evidence" value="ECO:0007669"/>
    <property type="project" value="InterPro"/>
</dbReference>
<dbReference type="RefSeq" id="WP_166948823.1">
    <property type="nucleotide sequence ID" value="NZ_JAARLZ010000006.1"/>
</dbReference>